<dbReference type="AlphaFoldDB" id="E3MYX9"/>
<organism evidence="2">
    <name type="scientific">Caenorhabditis remanei</name>
    <name type="common">Caenorhabditis vulgaris</name>
    <dbReference type="NCBI Taxonomy" id="31234"/>
    <lineage>
        <taxon>Eukaryota</taxon>
        <taxon>Metazoa</taxon>
        <taxon>Ecdysozoa</taxon>
        <taxon>Nematoda</taxon>
        <taxon>Chromadorea</taxon>
        <taxon>Rhabditida</taxon>
        <taxon>Rhabditina</taxon>
        <taxon>Rhabditomorpha</taxon>
        <taxon>Rhabditoidea</taxon>
        <taxon>Rhabditidae</taxon>
        <taxon>Peloderinae</taxon>
        <taxon>Caenorhabditis</taxon>
    </lineage>
</organism>
<dbReference type="PANTHER" id="PTHR21503">
    <property type="entry name" value="F-BOX-CONTAINING HYPOTHETICAL PROTEIN C.ELEGANS"/>
    <property type="match status" value="1"/>
</dbReference>
<evidence type="ECO:0000313" key="1">
    <source>
        <dbReference type="EMBL" id="EFP12184.1"/>
    </source>
</evidence>
<dbReference type="Proteomes" id="UP000008281">
    <property type="component" value="Unassembled WGS sequence"/>
</dbReference>
<dbReference type="OMA" id="CLSCETS"/>
<evidence type="ECO:0000313" key="2">
    <source>
        <dbReference type="Proteomes" id="UP000008281"/>
    </source>
</evidence>
<dbReference type="PANTHER" id="PTHR21503:SF8">
    <property type="entry name" value="F-BOX ASSOCIATED DOMAIN-CONTAINING PROTEIN-RELATED"/>
    <property type="match status" value="1"/>
</dbReference>
<evidence type="ECO:0008006" key="3">
    <source>
        <dbReference type="Google" id="ProtNLM"/>
    </source>
</evidence>
<protein>
    <recommendedName>
        <fullName evidence="3">F-box domain-containing protein</fullName>
    </recommendedName>
</protein>
<dbReference type="InParanoid" id="E3MYX9"/>
<dbReference type="EMBL" id="DS268498">
    <property type="protein sequence ID" value="EFP12184.1"/>
    <property type="molecule type" value="Genomic_DNA"/>
</dbReference>
<gene>
    <name evidence="1" type="ORF">CRE_04192</name>
</gene>
<reference evidence="1" key="1">
    <citation type="submission" date="2007-07" db="EMBL/GenBank/DDBJ databases">
        <title>PCAP assembly of the Caenorhabditis remanei genome.</title>
        <authorList>
            <consortium name="The Caenorhabditis remanei Sequencing Consortium"/>
            <person name="Wilson R.K."/>
        </authorList>
    </citation>
    <scope>NUCLEOTIDE SEQUENCE [LARGE SCALE GENOMIC DNA]</scope>
    <source>
        <strain evidence="1">PB4641</strain>
    </source>
</reference>
<name>E3MYX9_CAERE</name>
<dbReference type="HOGENOM" id="CLU_875053_0_0_1"/>
<proteinExistence type="predicted"/>
<accession>E3MYX9</accession>
<dbReference type="FunCoup" id="E3MYX9">
    <property type="interactions" value="549"/>
</dbReference>
<keyword evidence="2" id="KW-1185">Reference proteome</keyword>
<sequence>MNEVSKPLPLFRLPAIPLTMISRYMDLQEILLISLASKKSGYIMRSLLPLNCFNLKLLFCTETKIVLGAKEPWDPVIVNGRKVGDHFKLQITQPSNVVSYQWIGSNMQESVELLLPHFATVFNPTISINFGEDCNQYFVMSVLKHVKQLNFMITSLTISPYISPENYKYILDEYKEISELCLSCETSLDFEYRAGLDFRVDDLYVSDGHWVHLEDFSNCKKVAVRNRCGKTNCCGKNKELKYANLEVPRALIRKWIESDCRLEHFTVSSFPLKFNFRLVLQGLGFRTIELNHSFHGVEITRRCDGKKATVICSEYEFVLEVID</sequence>